<evidence type="ECO:0000256" key="3">
    <source>
        <dbReference type="PROSITE-ProRule" id="PRU00169"/>
    </source>
</evidence>
<feature type="modified residue" description="4-aspartylphosphate" evidence="3">
    <location>
        <position position="61"/>
    </location>
</feature>
<protein>
    <submittedName>
        <fullName evidence="6">Transcriptional regulator</fullName>
    </submittedName>
</protein>
<keyword evidence="7" id="KW-1185">Reference proteome</keyword>
<organism evidence="6 7">
    <name type="scientific">Knoellia sinensis KCTC 19936</name>
    <dbReference type="NCBI Taxonomy" id="1385520"/>
    <lineage>
        <taxon>Bacteria</taxon>
        <taxon>Bacillati</taxon>
        <taxon>Actinomycetota</taxon>
        <taxon>Actinomycetes</taxon>
        <taxon>Micrococcales</taxon>
        <taxon>Intrasporangiaceae</taxon>
        <taxon>Knoellia</taxon>
    </lineage>
</organism>
<dbReference type="SMART" id="SM00448">
    <property type="entry name" value="REC"/>
    <property type="match status" value="1"/>
</dbReference>
<evidence type="ECO:0000256" key="1">
    <source>
        <dbReference type="ARBA" id="ARBA00022553"/>
    </source>
</evidence>
<dbReference type="SMART" id="SM00421">
    <property type="entry name" value="HTH_LUXR"/>
    <property type="match status" value="1"/>
</dbReference>
<dbReference type="CDD" id="cd17535">
    <property type="entry name" value="REC_NarL-like"/>
    <property type="match status" value="1"/>
</dbReference>
<dbReference type="Pfam" id="PF00196">
    <property type="entry name" value="GerE"/>
    <property type="match status" value="1"/>
</dbReference>
<sequence length="222" mass="23455">MESRSASPVRVLVVDDHRTFTDLVCLALGGEHDLVCAGSAHTSAEARRLVALEAPDVVLMDVDLGGENGLDLTEELTASHPGLLVVVLTANADASVMRRAAVVGACALLPKDGSLPDLLGGLRHATRGSFYVHPRLLRTLMAEQDPARRTSPVPSLTARETHVLRLLAEGRHVSDIARELGISVHTCRGYVKALLAKLGAHSQLEAVVAAGAFGLLDAPPRH</sequence>
<dbReference type="GO" id="GO:0000160">
    <property type="term" value="P:phosphorelay signal transduction system"/>
    <property type="evidence" value="ECO:0007669"/>
    <property type="project" value="InterPro"/>
</dbReference>
<dbReference type="PANTHER" id="PTHR43214">
    <property type="entry name" value="TWO-COMPONENT RESPONSE REGULATOR"/>
    <property type="match status" value="1"/>
</dbReference>
<dbReference type="InterPro" id="IPR001789">
    <property type="entry name" value="Sig_transdc_resp-reg_receiver"/>
</dbReference>
<dbReference type="InterPro" id="IPR000792">
    <property type="entry name" value="Tscrpt_reg_LuxR_C"/>
</dbReference>
<accession>A0A0A0IZR0</accession>
<evidence type="ECO:0000313" key="7">
    <source>
        <dbReference type="Proteomes" id="UP000030002"/>
    </source>
</evidence>
<dbReference type="STRING" id="1385520.N802_09325"/>
<dbReference type="CDD" id="cd06170">
    <property type="entry name" value="LuxR_C_like"/>
    <property type="match status" value="1"/>
</dbReference>
<dbReference type="PANTHER" id="PTHR43214:SF44">
    <property type="entry name" value="TWO-COMPONENT RESPONSE REGULATOR"/>
    <property type="match status" value="1"/>
</dbReference>
<dbReference type="GO" id="GO:0003677">
    <property type="term" value="F:DNA binding"/>
    <property type="evidence" value="ECO:0007669"/>
    <property type="project" value="UniProtKB-KW"/>
</dbReference>
<dbReference type="SUPFAM" id="SSF52172">
    <property type="entry name" value="CheY-like"/>
    <property type="match status" value="1"/>
</dbReference>
<keyword evidence="2" id="KW-0238">DNA-binding</keyword>
<dbReference type="eggNOG" id="COG2197">
    <property type="taxonomic scope" value="Bacteria"/>
</dbReference>
<dbReference type="PRINTS" id="PR00038">
    <property type="entry name" value="HTHLUXR"/>
</dbReference>
<dbReference type="PROSITE" id="PS50110">
    <property type="entry name" value="RESPONSE_REGULATORY"/>
    <property type="match status" value="1"/>
</dbReference>
<dbReference type="GO" id="GO:0006355">
    <property type="term" value="P:regulation of DNA-templated transcription"/>
    <property type="evidence" value="ECO:0007669"/>
    <property type="project" value="InterPro"/>
</dbReference>
<evidence type="ECO:0000313" key="6">
    <source>
        <dbReference type="EMBL" id="KGN30298.1"/>
    </source>
</evidence>
<comment type="caution">
    <text evidence="6">The sequence shown here is derived from an EMBL/GenBank/DDBJ whole genome shotgun (WGS) entry which is preliminary data.</text>
</comment>
<dbReference type="PROSITE" id="PS50043">
    <property type="entry name" value="HTH_LUXR_2"/>
    <property type="match status" value="1"/>
</dbReference>
<reference evidence="6 7" key="1">
    <citation type="submission" date="2013-08" db="EMBL/GenBank/DDBJ databases">
        <title>The genome sequence of Knoellia sinensis.</title>
        <authorList>
            <person name="Zhu W."/>
            <person name="Wang G."/>
        </authorList>
    </citation>
    <scope>NUCLEOTIDE SEQUENCE [LARGE SCALE GENOMIC DNA]</scope>
    <source>
        <strain evidence="6 7">KCTC 19936</strain>
    </source>
</reference>
<dbReference type="InterPro" id="IPR039420">
    <property type="entry name" value="WalR-like"/>
</dbReference>
<proteinExistence type="predicted"/>
<keyword evidence="1 3" id="KW-0597">Phosphoprotein</keyword>
<dbReference type="Gene3D" id="3.40.50.2300">
    <property type="match status" value="1"/>
</dbReference>
<name>A0A0A0IZR0_9MICO</name>
<dbReference type="AlphaFoldDB" id="A0A0A0IZR0"/>
<dbReference type="InterPro" id="IPR011006">
    <property type="entry name" value="CheY-like_superfamily"/>
</dbReference>
<dbReference type="InterPro" id="IPR016032">
    <property type="entry name" value="Sig_transdc_resp-reg_C-effctor"/>
</dbReference>
<dbReference type="Proteomes" id="UP000030002">
    <property type="component" value="Unassembled WGS sequence"/>
</dbReference>
<dbReference type="OrthoDB" id="9808843at2"/>
<dbReference type="SUPFAM" id="SSF46894">
    <property type="entry name" value="C-terminal effector domain of the bipartite response regulators"/>
    <property type="match status" value="1"/>
</dbReference>
<evidence type="ECO:0000259" key="4">
    <source>
        <dbReference type="PROSITE" id="PS50043"/>
    </source>
</evidence>
<dbReference type="EMBL" id="AVPJ01000020">
    <property type="protein sequence ID" value="KGN30298.1"/>
    <property type="molecule type" value="Genomic_DNA"/>
</dbReference>
<dbReference type="Pfam" id="PF00072">
    <property type="entry name" value="Response_reg"/>
    <property type="match status" value="1"/>
</dbReference>
<evidence type="ECO:0000256" key="2">
    <source>
        <dbReference type="ARBA" id="ARBA00023125"/>
    </source>
</evidence>
<feature type="domain" description="Response regulatory" evidence="5">
    <location>
        <begin position="10"/>
        <end position="126"/>
    </location>
</feature>
<evidence type="ECO:0000259" key="5">
    <source>
        <dbReference type="PROSITE" id="PS50110"/>
    </source>
</evidence>
<feature type="domain" description="HTH luxR-type" evidence="4">
    <location>
        <begin position="149"/>
        <end position="214"/>
    </location>
</feature>
<dbReference type="InterPro" id="IPR058245">
    <property type="entry name" value="NreC/VraR/RcsB-like_REC"/>
</dbReference>
<gene>
    <name evidence="6" type="ORF">N802_09325</name>
</gene>